<dbReference type="Proteomes" id="UP001438707">
    <property type="component" value="Unassembled WGS sequence"/>
</dbReference>
<feature type="compositionally biased region" description="Basic and acidic residues" evidence="7">
    <location>
        <begin position="444"/>
        <end position="458"/>
    </location>
</feature>
<comment type="similarity">
    <text evidence="2">Belongs to the CWC21 family.</text>
</comment>
<feature type="compositionally biased region" description="Low complexity" evidence="7">
    <location>
        <begin position="488"/>
        <end position="534"/>
    </location>
</feature>
<keyword evidence="4" id="KW-0747">Spliceosome</keyword>
<evidence type="ECO:0000256" key="4">
    <source>
        <dbReference type="ARBA" id="ARBA00022728"/>
    </source>
</evidence>
<evidence type="ECO:0000256" key="5">
    <source>
        <dbReference type="ARBA" id="ARBA00023187"/>
    </source>
</evidence>
<comment type="subcellular location">
    <subcellularLocation>
        <location evidence="1">Nucleus</location>
    </subcellularLocation>
</comment>
<evidence type="ECO:0000313" key="10">
    <source>
        <dbReference type="Proteomes" id="UP001438707"/>
    </source>
</evidence>
<keyword evidence="3" id="KW-0507">mRNA processing</keyword>
<dbReference type="GO" id="GO:0006397">
    <property type="term" value="P:mRNA processing"/>
    <property type="evidence" value="ECO:0007669"/>
    <property type="project" value="UniProtKB-KW"/>
</dbReference>
<dbReference type="GO" id="GO:0005681">
    <property type="term" value="C:spliceosomal complex"/>
    <property type="evidence" value="ECO:0007669"/>
    <property type="project" value="UniProtKB-KW"/>
</dbReference>
<feature type="compositionally biased region" description="Basic and acidic residues" evidence="7">
    <location>
        <begin position="402"/>
        <end position="416"/>
    </location>
</feature>
<feature type="compositionally biased region" description="Basic and acidic residues" evidence="7">
    <location>
        <begin position="423"/>
        <end position="432"/>
    </location>
</feature>
<proteinExistence type="inferred from homology"/>
<keyword evidence="5" id="KW-0508">mRNA splicing</keyword>
<feature type="region of interest" description="Disordered" evidence="7">
    <location>
        <begin position="93"/>
        <end position="115"/>
    </location>
</feature>
<evidence type="ECO:0000259" key="8">
    <source>
        <dbReference type="Pfam" id="PF08312"/>
    </source>
</evidence>
<name>A0AAW1RBZ9_9CHLO</name>
<feature type="domain" description="CWF21" evidence="8">
    <location>
        <begin position="52"/>
        <end position="90"/>
    </location>
</feature>
<feature type="region of interest" description="Disordered" evidence="7">
    <location>
        <begin position="143"/>
        <end position="534"/>
    </location>
</feature>
<feature type="compositionally biased region" description="Low complexity" evidence="7">
    <location>
        <begin position="391"/>
        <end position="400"/>
    </location>
</feature>
<dbReference type="InterPro" id="IPR051372">
    <property type="entry name" value="CWC21"/>
</dbReference>
<dbReference type="Pfam" id="PF08312">
    <property type="entry name" value="cwf21"/>
    <property type="match status" value="1"/>
</dbReference>
<sequence length="534" mass="59702">MYNGIGLLTPRGSGTSGYVQTNKFNLRGRPQGAFKEEAAVAVANVQPDKGILEHNRKRQLELDLLKLADELEAQGHSTLEIEDRLQEERRLASERPLDGVNEEDLTERDKQETHRLAERKQQQMAKLENAFGLSDVVEGEAFNRELQEERKLKRAEERVKKEEERLRREAKVVEDREAAREAAREAQEKREKAARAARKAEERDRERRHRELAHGSHEAHPAADPYDRYQPEPATTDALPKSSYRGGGRSRPAPPEADDRYQPDPDDFQPEVDGFRAHVQSRSRPGSLLDTAVASPTPPPRRSGGPSPSPAKVQATTLPAPPPARAPSPPRRASRSDPSPPPRRRHRYSTSASRSPGLPPRREQQNGHHQRQADVSNKRPRHEQSYRSRQDQQQPSSRYPPQRHEDGRSRHRDDRYAAANLRGRRDADVLERRRGHSPPARSASPRDRKRQAVEERGRGSPSRHHRASRRSPVRTSSRSQQHSRRRSPSSSPSSRTSSSSTSGSSSSGSGSSSSSSGSGSRSSGSTSSSDSAQS</sequence>
<dbReference type="PANTHER" id="PTHR36562:SF5">
    <property type="entry name" value="SERINE_ARGININE REPETITIVE MATRIX 2"/>
    <property type="match status" value="1"/>
</dbReference>
<keyword evidence="6" id="KW-0539">Nucleus</keyword>
<organism evidence="9 10">
    <name type="scientific">Apatococcus lobatus</name>
    <dbReference type="NCBI Taxonomy" id="904363"/>
    <lineage>
        <taxon>Eukaryota</taxon>
        <taxon>Viridiplantae</taxon>
        <taxon>Chlorophyta</taxon>
        <taxon>core chlorophytes</taxon>
        <taxon>Trebouxiophyceae</taxon>
        <taxon>Chlorellales</taxon>
        <taxon>Chlorellaceae</taxon>
        <taxon>Apatococcus</taxon>
    </lineage>
</organism>
<dbReference type="GO" id="GO:0008380">
    <property type="term" value="P:RNA splicing"/>
    <property type="evidence" value="ECO:0007669"/>
    <property type="project" value="UniProtKB-KW"/>
</dbReference>
<evidence type="ECO:0000313" key="9">
    <source>
        <dbReference type="EMBL" id="KAK9831140.1"/>
    </source>
</evidence>
<protein>
    <recommendedName>
        <fullName evidence="8">CWF21 domain-containing protein</fullName>
    </recommendedName>
</protein>
<comment type="caution">
    <text evidence="9">The sequence shown here is derived from an EMBL/GenBank/DDBJ whole genome shotgun (WGS) entry which is preliminary data.</text>
</comment>
<gene>
    <name evidence="9" type="ORF">WJX74_004660</name>
</gene>
<feature type="compositionally biased region" description="Basic and acidic residues" evidence="7">
    <location>
        <begin position="212"/>
        <end position="230"/>
    </location>
</feature>
<evidence type="ECO:0000256" key="6">
    <source>
        <dbReference type="ARBA" id="ARBA00023242"/>
    </source>
</evidence>
<dbReference type="EMBL" id="JALJOS010000014">
    <property type="protein sequence ID" value="KAK9831140.1"/>
    <property type="molecule type" value="Genomic_DNA"/>
</dbReference>
<dbReference type="AlphaFoldDB" id="A0AAW1RBZ9"/>
<keyword evidence="10" id="KW-1185">Reference proteome</keyword>
<evidence type="ECO:0000256" key="7">
    <source>
        <dbReference type="SAM" id="MobiDB-lite"/>
    </source>
</evidence>
<evidence type="ECO:0000256" key="3">
    <source>
        <dbReference type="ARBA" id="ARBA00022664"/>
    </source>
</evidence>
<feature type="compositionally biased region" description="Basic and acidic residues" evidence="7">
    <location>
        <begin position="143"/>
        <end position="205"/>
    </location>
</feature>
<accession>A0AAW1RBZ9</accession>
<dbReference type="PANTHER" id="PTHR36562">
    <property type="entry name" value="SERINE/ARGININE REPETITIVE MATRIX 2"/>
    <property type="match status" value="1"/>
</dbReference>
<evidence type="ECO:0000256" key="2">
    <source>
        <dbReference type="ARBA" id="ARBA00005954"/>
    </source>
</evidence>
<feature type="compositionally biased region" description="Basic residues" evidence="7">
    <location>
        <begin position="461"/>
        <end position="472"/>
    </location>
</feature>
<dbReference type="InterPro" id="IPR013170">
    <property type="entry name" value="mRNA_splic_Cwf21_dom"/>
</dbReference>
<evidence type="ECO:0000256" key="1">
    <source>
        <dbReference type="ARBA" id="ARBA00004123"/>
    </source>
</evidence>
<dbReference type="CDD" id="cd21372">
    <property type="entry name" value="cwf21_CWC21-like"/>
    <property type="match status" value="1"/>
</dbReference>
<feature type="compositionally biased region" description="Pro residues" evidence="7">
    <location>
        <begin position="319"/>
        <end position="330"/>
    </location>
</feature>
<reference evidence="9 10" key="1">
    <citation type="journal article" date="2024" name="Nat. Commun.">
        <title>Phylogenomics reveals the evolutionary origins of lichenization in chlorophyte algae.</title>
        <authorList>
            <person name="Puginier C."/>
            <person name="Libourel C."/>
            <person name="Otte J."/>
            <person name="Skaloud P."/>
            <person name="Haon M."/>
            <person name="Grisel S."/>
            <person name="Petersen M."/>
            <person name="Berrin J.G."/>
            <person name="Delaux P.M."/>
            <person name="Dal Grande F."/>
            <person name="Keller J."/>
        </authorList>
    </citation>
    <scope>NUCLEOTIDE SEQUENCE [LARGE SCALE GENOMIC DNA]</scope>
    <source>
        <strain evidence="9 10">SAG 2145</strain>
    </source>
</reference>